<feature type="non-terminal residue" evidence="2">
    <location>
        <position position="1"/>
    </location>
</feature>
<sequence>GSRGLLALLGISIVGYALLAGRFYLARPTIAHNYWNEINAARRVPEAERAHSPLQLAQEMVGPRHNVPLCRWRMLVAAMMHIQTPRITAHPTLWRLLATWPTPVEMTIANASHVEQVIRVCGLSMRRSNALVRMSRQYLVGFDLVENLVGCGRYVSDSDRVFHLGDYWCSPLDGELAAYCIWRILSNRRKS</sequence>
<dbReference type="Gene3D" id="1.10.340.30">
    <property type="entry name" value="Hypothetical protein, domain 2"/>
    <property type="match status" value="1"/>
</dbReference>
<evidence type="ECO:0000256" key="1">
    <source>
        <dbReference type="SAM" id="Phobius"/>
    </source>
</evidence>
<dbReference type="EMBL" id="LAZR01039593">
    <property type="protein sequence ID" value="KKL16612.1"/>
    <property type="molecule type" value="Genomic_DNA"/>
</dbReference>
<organism evidence="2">
    <name type="scientific">marine sediment metagenome</name>
    <dbReference type="NCBI Taxonomy" id="412755"/>
    <lineage>
        <taxon>unclassified sequences</taxon>
        <taxon>metagenomes</taxon>
        <taxon>ecological metagenomes</taxon>
    </lineage>
</organism>
<reference evidence="2" key="1">
    <citation type="journal article" date="2015" name="Nature">
        <title>Complex archaea that bridge the gap between prokaryotes and eukaryotes.</title>
        <authorList>
            <person name="Spang A."/>
            <person name="Saw J.H."/>
            <person name="Jorgensen S.L."/>
            <person name="Zaremba-Niedzwiedzka K."/>
            <person name="Martijn J."/>
            <person name="Lind A.E."/>
            <person name="van Eijk R."/>
            <person name="Schleper C."/>
            <person name="Guy L."/>
            <person name="Ettema T.J."/>
        </authorList>
    </citation>
    <scope>NUCLEOTIDE SEQUENCE</scope>
</reference>
<dbReference type="InterPro" id="IPR011257">
    <property type="entry name" value="DNA_glycosylase"/>
</dbReference>
<dbReference type="AlphaFoldDB" id="A0A0F9BRW1"/>
<comment type="caution">
    <text evidence="2">The sequence shown here is derived from an EMBL/GenBank/DDBJ whole genome shotgun (WGS) entry which is preliminary data.</text>
</comment>
<dbReference type="GO" id="GO:0006281">
    <property type="term" value="P:DNA repair"/>
    <property type="evidence" value="ECO:0007669"/>
    <property type="project" value="InterPro"/>
</dbReference>
<dbReference type="SUPFAM" id="SSF48150">
    <property type="entry name" value="DNA-glycosylase"/>
    <property type="match status" value="1"/>
</dbReference>
<accession>A0A0F9BRW1</accession>
<gene>
    <name evidence="2" type="ORF">LCGC14_2493790</name>
</gene>
<keyword evidence="1" id="KW-0812">Transmembrane</keyword>
<dbReference type="GO" id="GO:0003824">
    <property type="term" value="F:catalytic activity"/>
    <property type="evidence" value="ECO:0007669"/>
    <property type="project" value="InterPro"/>
</dbReference>
<keyword evidence="1" id="KW-0472">Membrane</keyword>
<name>A0A0F9BRW1_9ZZZZ</name>
<proteinExistence type="predicted"/>
<feature type="transmembrane region" description="Helical" evidence="1">
    <location>
        <begin position="6"/>
        <end position="25"/>
    </location>
</feature>
<keyword evidence="1" id="KW-1133">Transmembrane helix</keyword>
<evidence type="ECO:0000313" key="2">
    <source>
        <dbReference type="EMBL" id="KKL16612.1"/>
    </source>
</evidence>
<protein>
    <submittedName>
        <fullName evidence="2">Uncharacterized protein</fullName>
    </submittedName>
</protein>